<dbReference type="RefSeq" id="WP_238221980.1">
    <property type="nucleotide sequence ID" value="NZ_BAAADH010000020.1"/>
</dbReference>
<name>A0ABQ4UAJ9_9HYPH</name>
<reference evidence="2" key="2">
    <citation type="submission" date="2021-08" db="EMBL/GenBank/DDBJ databases">
        <authorList>
            <person name="Tani A."/>
            <person name="Ola A."/>
            <person name="Ogura Y."/>
            <person name="Katsura K."/>
            <person name="Hayashi T."/>
        </authorList>
    </citation>
    <scope>NUCLEOTIDE SEQUENCE</scope>
    <source>
        <strain evidence="2">NBRC 15686</strain>
    </source>
</reference>
<keyword evidence="3" id="KW-1185">Reference proteome</keyword>
<evidence type="ECO:0008006" key="4">
    <source>
        <dbReference type="Google" id="ProtNLM"/>
    </source>
</evidence>
<accession>A0ABQ4UAJ9</accession>
<feature type="coiled-coil region" evidence="1">
    <location>
        <begin position="7"/>
        <end position="34"/>
    </location>
</feature>
<dbReference type="EMBL" id="BPRC01000001">
    <property type="protein sequence ID" value="GJE63195.1"/>
    <property type="molecule type" value="Genomic_DNA"/>
</dbReference>
<proteinExistence type="predicted"/>
<reference evidence="2" key="1">
    <citation type="journal article" date="2021" name="Front. Microbiol.">
        <title>Comprehensive Comparative Genomics and Phenotyping of Methylobacterium Species.</title>
        <authorList>
            <person name="Alessa O."/>
            <person name="Ogura Y."/>
            <person name="Fujitani Y."/>
            <person name="Takami H."/>
            <person name="Hayashi T."/>
            <person name="Sahin N."/>
            <person name="Tani A."/>
        </authorList>
    </citation>
    <scope>NUCLEOTIDE SEQUENCE</scope>
    <source>
        <strain evidence="2">NBRC 15686</strain>
    </source>
</reference>
<evidence type="ECO:0000256" key="1">
    <source>
        <dbReference type="SAM" id="Coils"/>
    </source>
</evidence>
<keyword evidence="1" id="KW-0175">Coiled coil</keyword>
<organism evidence="2 3">
    <name type="scientific">Methylorubrum aminovorans</name>
    <dbReference type="NCBI Taxonomy" id="269069"/>
    <lineage>
        <taxon>Bacteria</taxon>
        <taxon>Pseudomonadati</taxon>
        <taxon>Pseudomonadota</taxon>
        <taxon>Alphaproteobacteria</taxon>
        <taxon>Hyphomicrobiales</taxon>
        <taxon>Methylobacteriaceae</taxon>
        <taxon>Methylorubrum</taxon>
    </lineage>
</organism>
<comment type="caution">
    <text evidence="2">The sequence shown here is derived from an EMBL/GenBank/DDBJ whole genome shotgun (WGS) entry which is preliminary data.</text>
</comment>
<protein>
    <recommendedName>
        <fullName evidence="4">TIGR02449 family protein</fullName>
    </recommendedName>
</protein>
<sequence>MISVEEAQILAAEIERLTVENDELRAQVDYLLRERMDRESLALEARKRAAEKVLLTVKEQALAAAERGDAE</sequence>
<dbReference type="Proteomes" id="UP001055039">
    <property type="component" value="Unassembled WGS sequence"/>
</dbReference>
<evidence type="ECO:0000313" key="3">
    <source>
        <dbReference type="Proteomes" id="UP001055039"/>
    </source>
</evidence>
<gene>
    <name evidence="2" type="ORF">LNAOJCKE_0389</name>
</gene>
<evidence type="ECO:0000313" key="2">
    <source>
        <dbReference type="EMBL" id="GJE63195.1"/>
    </source>
</evidence>